<evidence type="ECO:0000259" key="1">
    <source>
        <dbReference type="Pfam" id="PF13354"/>
    </source>
</evidence>
<dbReference type="InterPro" id="IPR000871">
    <property type="entry name" value="Beta-lactam_class-A"/>
</dbReference>
<accession>A0ABX5QKQ0</accession>
<evidence type="ECO:0000313" key="2">
    <source>
        <dbReference type="EMBL" id="QAS69350.1"/>
    </source>
</evidence>
<proteinExistence type="predicted"/>
<feature type="domain" description="Beta-lactamase class A catalytic" evidence="1">
    <location>
        <begin position="134"/>
        <end position="265"/>
    </location>
</feature>
<dbReference type="Proteomes" id="UP000286907">
    <property type="component" value="Chromosome"/>
</dbReference>
<dbReference type="SUPFAM" id="SSF56601">
    <property type="entry name" value="beta-lactamase/transpeptidase-like"/>
    <property type="match status" value="1"/>
</dbReference>
<dbReference type="InterPro" id="IPR045155">
    <property type="entry name" value="Beta-lactam_cat"/>
</dbReference>
<dbReference type="EMBL" id="CP029684">
    <property type="protein sequence ID" value="QAS69350.1"/>
    <property type="molecule type" value="Genomic_DNA"/>
</dbReference>
<protein>
    <submittedName>
        <fullName evidence="2">LppW family protein</fullName>
    </submittedName>
</protein>
<dbReference type="RefSeq" id="WP_128685379.1">
    <property type="nucleotide sequence ID" value="NZ_CP029684.2"/>
</dbReference>
<dbReference type="PANTHER" id="PTHR35333:SF3">
    <property type="entry name" value="BETA-LACTAMASE-TYPE TRANSPEPTIDASE FOLD CONTAINING PROTEIN"/>
    <property type="match status" value="1"/>
</dbReference>
<keyword evidence="3" id="KW-1185">Reference proteome</keyword>
<sequence length="288" mass="31740">MNKKRLFFISLIFILASAVFWVIKEPEFVSSKTVKITSRKFFSMKKITAQLKSSIKNISFSDAKTTSPMVSQTAFTKKINAIVGQSKADVYVLDTKTGQKLTYSNGGHHFWLASSIKASILTQLVKADGPLTGTNNDLATNMIEISDNQSAIELFEEINGFSGIESLWAKLNMTQTHANYNGFGLSTSTAADQIKLLKYILKMPTADRSYILNLMANITTAQRFGIGAMKDPAFKNGWLNADDGSWYVNSIGYSDHERYLVAILTQNNSGQDSGQQLVSQIASSIIAK</sequence>
<reference evidence="2 3" key="1">
    <citation type="journal article" date="2019" name="Syst. Appl. Microbiol.">
        <title>Oenococcus sicerae sp. nov., isolated from French cider.</title>
        <authorList>
            <person name="Cousin F.J."/>
            <person name="Le Guellec R."/>
            <person name="Chagnot C."/>
            <person name="Goux D."/>
            <person name="Dalmasso M."/>
            <person name="Laplace J.M."/>
            <person name="Cretenet M."/>
        </authorList>
    </citation>
    <scope>NUCLEOTIDE SEQUENCE [LARGE SCALE GENOMIC DNA]</scope>
    <source>
        <strain evidence="2 3">UCMA 15228</strain>
    </source>
</reference>
<gene>
    <name evidence="2" type="ORF">DLJ48_01835</name>
</gene>
<dbReference type="InterPro" id="IPR012338">
    <property type="entry name" value="Beta-lactam/transpept-like"/>
</dbReference>
<dbReference type="Gene3D" id="3.40.710.10">
    <property type="entry name" value="DD-peptidase/beta-lactamase superfamily"/>
    <property type="match status" value="1"/>
</dbReference>
<name>A0ABX5QKQ0_9LACO</name>
<organism evidence="2 3">
    <name type="scientific">Oenococcus sicerae</name>
    <dbReference type="NCBI Taxonomy" id="2203724"/>
    <lineage>
        <taxon>Bacteria</taxon>
        <taxon>Bacillati</taxon>
        <taxon>Bacillota</taxon>
        <taxon>Bacilli</taxon>
        <taxon>Lactobacillales</taxon>
        <taxon>Lactobacillaceae</taxon>
        <taxon>Oenococcus</taxon>
    </lineage>
</organism>
<dbReference type="Pfam" id="PF13354">
    <property type="entry name" value="Beta-lactamase2"/>
    <property type="match status" value="1"/>
</dbReference>
<dbReference type="PANTHER" id="PTHR35333">
    <property type="entry name" value="BETA-LACTAMASE"/>
    <property type="match status" value="1"/>
</dbReference>
<evidence type="ECO:0000313" key="3">
    <source>
        <dbReference type="Proteomes" id="UP000286907"/>
    </source>
</evidence>